<dbReference type="InterPro" id="IPR011009">
    <property type="entry name" value="Kinase-like_dom_sf"/>
</dbReference>
<protein>
    <recommendedName>
        <fullName evidence="3">Kdo domain containing protein</fullName>
    </recommendedName>
</protein>
<dbReference type="AlphaFoldDB" id="A0A917E8W0"/>
<dbReference type="SUPFAM" id="SSF56112">
    <property type="entry name" value="Protein kinase-like (PK-like)"/>
    <property type="match status" value="1"/>
</dbReference>
<comment type="caution">
    <text evidence="1">The sequence shown here is derived from an EMBL/GenBank/DDBJ whole genome shotgun (WGS) entry which is preliminary data.</text>
</comment>
<keyword evidence="2" id="KW-1185">Reference proteome</keyword>
<gene>
    <name evidence="1" type="ORF">GCM10010831_11970</name>
</gene>
<evidence type="ECO:0008006" key="3">
    <source>
        <dbReference type="Google" id="ProtNLM"/>
    </source>
</evidence>
<dbReference type="Pfam" id="PF06293">
    <property type="entry name" value="Kdo"/>
    <property type="match status" value="1"/>
</dbReference>
<dbReference type="Proteomes" id="UP000599688">
    <property type="component" value="Unassembled WGS sequence"/>
</dbReference>
<accession>A0A917E8W0</accession>
<reference evidence="1 2" key="1">
    <citation type="journal article" date="2014" name="Int. J. Syst. Evol. Microbiol.">
        <title>Complete genome sequence of Corynebacterium casei LMG S-19264T (=DSM 44701T), isolated from a smear-ripened cheese.</title>
        <authorList>
            <consortium name="US DOE Joint Genome Institute (JGI-PGF)"/>
            <person name="Walter F."/>
            <person name="Albersmeier A."/>
            <person name="Kalinowski J."/>
            <person name="Ruckert C."/>
        </authorList>
    </citation>
    <scope>NUCLEOTIDE SEQUENCE [LARGE SCALE GENOMIC DNA]</scope>
    <source>
        <strain evidence="1 2">CGMCC 1.12925</strain>
    </source>
</reference>
<dbReference type="RefSeq" id="WP_188405906.1">
    <property type="nucleotide sequence ID" value="NZ_BMGL01000006.1"/>
</dbReference>
<sequence>MGKNFQIQKEFINIEHEVKSFINNFDVVGETIYKGNRNELKTHQIKQLTINIKRFKTPHLVNRIAYRWFRKSKAERSFLYAKMLLEKNVGTPKPIAYQEKFNAFGLLKSYYISVQQAYDLTFRELIELPDYPNREEILRQFTAFTFHFHNQGVFFLDHSPGNTLIEKLGYGNYAFYLVDLNRMQFKTLTYEERLKNFARLSPTYNMVKIMADEYAKLIQKNPEAVFAQMWNEVEAFQTKFNKKHELKKKYRFWKK</sequence>
<evidence type="ECO:0000313" key="1">
    <source>
        <dbReference type="EMBL" id="GGE12176.1"/>
    </source>
</evidence>
<dbReference type="EMBL" id="BMGL01000006">
    <property type="protein sequence ID" value="GGE12176.1"/>
    <property type="molecule type" value="Genomic_DNA"/>
</dbReference>
<organism evidence="1 2">
    <name type="scientific">Psychroflexus salis</name>
    <dbReference type="NCBI Taxonomy" id="1526574"/>
    <lineage>
        <taxon>Bacteria</taxon>
        <taxon>Pseudomonadati</taxon>
        <taxon>Bacteroidota</taxon>
        <taxon>Flavobacteriia</taxon>
        <taxon>Flavobacteriales</taxon>
        <taxon>Flavobacteriaceae</taxon>
        <taxon>Psychroflexus</taxon>
    </lineage>
</organism>
<evidence type="ECO:0000313" key="2">
    <source>
        <dbReference type="Proteomes" id="UP000599688"/>
    </source>
</evidence>
<proteinExistence type="predicted"/>
<name>A0A917E8W0_9FLAO</name>